<dbReference type="PANTHER" id="PTHR10240">
    <property type="entry name" value="ALPHA-S1-CASEIN"/>
    <property type="match status" value="1"/>
</dbReference>
<dbReference type="RefSeq" id="XP_036618128.1">
    <property type="nucleotide sequence ID" value="XM_036762233.1"/>
</dbReference>
<dbReference type="GO" id="GO:0032355">
    <property type="term" value="P:response to estradiol"/>
    <property type="evidence" value="ECO:0007669"/>
    <property type="project" value="TreeGrafter"/>
</dbReference>
<dbReference type="KEGG" id="tvp:118852584"/>
<dbReference type="PANTHER" id="PTHR10240:SF0">
    <property type="entry name" value="ALPHA-S1-CASEIN"/>
    <property type="match status" value="1"/>
</dbReference>
<keyword evidence="5" id="KW-0964">Secreted</keyword>
<dbReference type="GO" id="GO:0032570">
    <property type="term" value="P:response to progesterone"/>
    <property type="evidence" value="ECO:0007669"/>
    <property type="project" value="TreeGrafter"/>
</dbReference>
<evidence type="ECO:0000256" key="1">
    <source>
        <dbReference type="ARBA" id="ARBA00003383"/>
    </source>
</evidence>
<evidence type="ECO:0000256" key="6">
    <source>
        <dbReference type="ARBA" id="ARBA00022553"/>
    </source>
</evidence>
<dbReference type="GO" id="GO:1903496">
    <property type="term" value="P:response to 11-deoxycorticosterone"/>
    <property type="evidence" value="ECO:0007669"/>
    <property type="project" value="TreeGrafter"/>
</dbReference>
<keyword evidence="9" id="KW-0732">Signal</keyword>
<keyword evidence="7" id="KW-0494">Milk protein</keyword>
<evidence type="ECO:0000256" key="5">
    <source>
        <dbReference type="ARBA" id="ARBA00022525"/>
    </source>
</evidence>
<accession>Q9XSE3</accession>
<evidence type="ECO:0000256" key="7">
    <source>
        <dbReference type="ARBA" id="ARBA00022743"/>
    </source>
</evidence>
<proteinExistence type="evidence at transcript level"/>
<comment type="function">
    <text evidence="1">Important role in the capacity of milk to transport calcium phosphate.</text>
</comment>
<feature type="compositionally biased region" description="Basic and acidic residues" evidence="8">
    <location>
        <begin position="52"/>
        <end position="77"/>
    </location>
</feature>
<reference evidence="10" key="2">
    <citation type="submission" date="1999-02" db="EMBL/GenBank/DDBJ databases">
        <authorList>
            <person name="Demmer J."/>
        </authorList>
    </citation>
    <scope>NUCLEOTIDE SEQUENCE</scope>
</reference>
<keyword evidence="6" id="KW-0597">Phosphoprotein</keyword>
<name>Q9XSE3_TRIVU</name>
<evidence type="ECO:0000256" key="2">
    <source>
        <dbReference type="ARBA" id="ARBA00004613"/>
    </source>
</evidence>
<dbReference type="InterPro" id="IPR026999">
    <property type="entry name" value="Alpha-s1_casein"/>
</dbReference>
<comment type="similarity">
    <text evidence="3">Belongs to the alpha-casein family.</text>
</comment>
<dbReference type="GO" id="GO:0005615">
    <property type="term" value="C:extracellular space"/>
    <property type="evidence" value="ECO:0007669"/>
    <property type="project" value="TreeGrafter"/>
</dbReference>
<comment type="subcellular location">
    <subcellularLocation>
        <location evidence="2">Secreted</location>
    </subcellularLocation>
</comment>
<protein>
    <recommendedName>
        <fullName evidence="4">Alpha-S1-casein</fullName>
    </recommendedName>
</protein>
<evidence type="ECO:0000313" key="10">
    <source>
        <dbReference type="EMBL" id="AAD27845.1"/>
    </source>
</evidence>
<organism evidence="10">
    <name type="scientific">Trichosurus vulpecula</name>
    <name type="common">Brush-tailed possum</name>
    <dbReference type="NCBI Taxonomy" id="9337"/>
    <lineage>
        <taxon>Eukaryota</taxon>
        <taxon>Metazoa</taxon>
        <taxon>Chordata</taxon>
        <taxon>Craniata</taxon>
        <taxon>Vertebrata</taxon>
        <taxon>Euteleostomi</taxon>
        <taxon>Mammalia</taxon>
        <taxon>Metatheria</taxon>
        <taxon>Diprotodontia</taxon>
        <taxon>Phalangeridae</taxon>
        <taxon>Trichosurus</taxon>
    </lineage>
</organism>
<dbReference type="GO" id="GO:1903494">
    <property type="term" value="P:response to dehydroepiandrosterone"/>
    <property type="evidence" value="ECO:0007669"/>
    <property type="project" value="TreeGrafter"/>
</dbReference>
<dbReference type="AlphaFoldDB" id="Q9XSE3"/>
<feature type="region of interest" description="Disordered" evidence="8">
    <location>
        <begin position="44"/>
        <end position="114"/>
    </location>
</feature>
<evidence type="ECO:0000256" key="4">
    <source>
        <dbReference type="ARBA" id="ARBA00021479"/>
    </source>
</evidence>
<dbReference type="OrthoDB" id="9450481at2759"/>
<dbReference type="GeneID" id="118852584"/>
<evidence type="ECO:0000256" key="3">
    <source>
        <dbReference type="ARBA" id="ARBA00010179"/>
    </source>
</evidence>
<dbReference type="EMBL" id="AF128397">
    <property type="protein sequence ID" value="AAD27845.1"/>
    <property type="molecule type" value="mRNA"/>
</dbReference>
<feature type="signal peptide" evidence="9">
    <location>
        <begin position="1"/>
        <end position="15"/>
    </location>
</feature>
<feature type="compositionally biased region" description="Polar residues" evidence="8">
    <location>
        <begin position="78"/>
        <end position="90"/>
    </location>
</feature>
<evidence type="ECO:0000256" key="8">
    <source>
        <dbReference type="SAM" id="MobiDB-lite"/>
    </source>
</evidence>
<feature type="chain" id="PRO_5013153040" description="Alpha-S1-casein" evidence="9">
    <location>
        <begin position="16"/>
        <end position="199"/>
    </location>
</feature>
<evidence type="ECO:0000256" key="9">
    <source>
        <dbReference type="SAM" id="SignalP"/>
    </source>
</evidence>
<sequence>MKLLIFSCLMALALARPDVLHLSIDRHIKHREVENRSNEDLIPLNEVSSSEESLHQLNRDRRSPEKYELNKYREDLKTSSSEESVAPSTEESVRRQVEYNFNEQEDASASRERKIEDVSEQYRQYLRRRPEERALNLRYLEPLYYATEPDFYYTYVPISMPRFFPYPAEAPVFSTRKAPVPSINRATEAVYTYSEEKKN</sequence>
<reference evidence="10" key="1">
    <citation type="journal article" date="1999" name="Biochim. Biophys. Acta">
        <title>Identification, characterisation and cDNA cloning of two caseins from the common brushtail possum (Trichosurus vulpecula).</title>
        <authorList>
            <person name="Ginger M.R."/>
            <person name="Piotte C.P."/>
            <person name="Otter D.E."/>
            <person name="Grigor M.R."/>
        </authorList>
    </citation>
    <scope>NUCLEOTIDE SEQUENCE</scope>
</reference>